<comment type="caution">
    <text evidence="4">The sequence shown here is derived from an EMBL/GenBank/DDBJ whole genome shotgun (WGS) entry which is preliminary data.</text>
</comment>
<dbReference type="InterPro" id="IPR025736">
    <property type="entry name" value="PucR_C-HTH_dom"/>
</dbReference>
<accession>A0A7X5KML5</accession>
<dbReference type="AlphaFoldDB" id="A0A7X5KML5"/>
<feature type="domain" description="CdaR GGDEF-like" evidence="3">
    <location>
        <begin position="190"/>
        <end position="295"/>
    </location>
</feature>
<dbReference type="Gene3D" id="1.10.10.2840">
    <property type="entry name" value="PucR C-terminal helix-turn-helix domain"/>
    <property type="match status" value="1"/>
</dbReference>
<evidence type="ECO:0000259" key="2">
    <source>
        <dbReference type="Pfam" id="PF13556"/>
    </source>
</evidence>
<evidence type="ECO:0000256" key="1">
    <source>
        <dbReference type="ARBA" id="ARBA00006754"/>
    </source>
</evidence>
<evidence type="ECO:0008006" key="6">
    <source>
        <dbReference type="Google" id="ProtNLM"/>
    </source>
</evidence>
<dbReference type="EMBL" id="JAAEEH010000009">
    <property type="protein sequence ID" value="NDL67079.1"/>
    <property type="molecule type" value="Genomic_DNA"/>
</dbReference>
<reference evidence="4 5" key="1">
    <citation type="submission" date="2020-01" db="EMBL/GenBank/DDBJ databases">
        <title>Anaeroalcalibacter tamaniensis gen. nov., sp. nov., moderately halophilic strictly anaerobic fermenter bacterium from mud volcano of Taman peninsula.</title>
        <authorList>
            <person name="Frolova A."/>
            <person name="Merkel A.Y."/>
            <person name="Slobodkin A.I."/>
        </authorList>
    </citation>
    <scope>NUCLEOTIDE SEQUENCE [LARGE SCALE GENOMIC DNA]</scope>
    <source>
        <strain evidence="4 5">F-3ap</strain>
    </source>
</reference>
<gene>
    <name evidence="4" type="ORF">GXN74_04865</name>
</gene>
<evidence type="ECO:0000313" key="5">
    <source>
        <dbReference type="Proteomes" id="UP000461585"/>
    </source>
</evidence>
<name>A0A7X5KML5_9FIRM</name>
<dbReference type="InterPro" id="IPR041522">
    <property type="entry name" value="CdaR_GGDEF"/>
</dbReference>
<dbReference type="Proteomes" id="UP000461585">
    <property type="component" value="Unassembled WGS sequence"/>
</dbReference>
<dbReference type="InterPro" id="IPR051448">
    <property type="entry name" value="CdaR-like_regulators"/>
</dbReference>
<dbReference type="Pfam" id="PF17853">
    <property type="entry name" value="GGDEF_2"/>
    <property type="match status" value="1"/>
</dbReference>
<keyword evidence="5" id="KW-1185">Reference proteome</keyword>
<protein>
    <recommendedName>
        <fullName evidence="6">PucR family transcriptional regulator</fullName>
    </recommendedName>
</protein>
<dbReference type="RefSeq" id="WP_162369803.1">
    <property type="nucleotide sequence ID" value="NZ_JAAEEH010000009.1"/>
</dbReference>
<organism evidence="4 5">
    <name type="scientific">Anaerotalea alkaliphila</name>
    <dbReference type="NCBI Taxonomy" id="2662126"/>
    <lineage>
        <taxon>Bacteria</taxon>
        <taxon>Bacillati</taxon>
        <taxon>Bacillota</taxon>
        <taxon>Clostridia</taxon>
        <taxon>Eubacteriales</taxon>
        <taxon>Anaerotalea</taxon>
    </lineage>
</organism>
<feature type="domain" description="PucR C-terminal helix-turn-helix" evidence="2">
    <location>
        <begin position="350"/>
        <end position="401"/>
    </location>
</feature>
<evidence type="ECO:0000259" key="3">
    <source>
        <dbReference type="Pfam" id="PF17853"/>
    </source>
</evidence>
<dbReference type="Pfam" id="PF13556">
    <property type="entry name" value="HTH_30"/>
    <property type="match status" value="1"/>
</dbReference>
<comment type="similarity">
    <text evidence="1">Belongs to the CdaR family.</text>
</comment>
<dbReference type="InterPro" id="IPR042070">
    <property type="entry name" value="PucR_C-HTH_sf"/>
</dbReference>
<dbReference type="PANTHER" id="PTHR33744">
    <property type="entry name" value="CARBOHYDRATE DIACID REGULATOR"/>
    <property type="match status" value="1"/>
</dbReference>
<proteinExistence type="inferred from homology"/>
<sequence>MQEMDRDRTYQTMFNALLAGGMETIARAAHGVVLKPIIIVDAEYNLLAQVPERPIGDLIFDTLLENRQIPQEMVRRFKEERYLERVNGCGRAMYVDWGMVQGLPRIMSNFKVCGTVEGYIGILYPEGGFQETHLEFADLLCSTVGLELQKQNNFRVSRHSLQTAFLKDLFQGKIRDRAALEKWLPQVCVDLQKRWCVAAAMQLSSSHEEALLKYIRKRLDECCRNVHSIVIGDTIYILFSGIPQGATYGDVVERCMVSARGILEQFGMAIGMGEVFDDLLELEKHRYQAREALRMGRAMDGGEPVYKYRDYVVSSIFSNARRNMPEENHVHPAVRLLEAFDRENNTEYGHTLRVYVTCLCNSAKAIGKLNIHRNTLLYRLHKIERITGVDLDDTMTCTHLLCNFHMDAGKE</sequence>
<evidence type="ECO:0000313" key="4">
    <source>
        <dbReference type="EMBL" id="NDL67079.1"/>
    </source>
</evidence>